<reference evidence="3" key="1">
    <citation type="journal article" date="2019" name="Int. J. Syst. Evol. Microbiol.">
        <title>The Global Catalogue of Microorganisms (GCM) 10K type strain sequencing project: providing services to taxonomists for standard genome sequencing and annotation.</title>
        <authorList>
            <consortium name="The Broad Institute Genomics Platform"/>
            <consortium name="The Broad Institute Genome Sequencing Center for Infectious Disease"/>
            <person name="Wu L."/>
            <person name="Ma J."/>
        </authorList>
    </citation>
    <scope>NUCLEOTIDE SEQUENCE [LARGE SCALE GENOMIC DNA]</scope>
    <source>
        <strain evidence="3">CGMCC 1.16305</strain>
    </source>
</reference>
<dbReference type="PROSITE" id="PS50965">
    <property type="entry name" value="NERD"/>
    <property type="match status" value="1"/>
</dbReference>
<dbReference type="RefSeq" id="WP_380967164.1">
    <property type="nucleotide sequence ID" value="NZ_JBHTCO010000018.1"/>
</dbReference>
<sequence>MIHKERNIPLRIVMNKALLRRLPKKHTKRSMIEADLIKRDVGFKGEQNFDFFLSHLPKSNYFILNDLRFPIDDYIVQIDSLILSQSFTLIIEIKHFSGKIILDSINDQFIRVRDGKEERFQNPMSQVFRQRYLLNKWFQQHRFSSVPIEFLVVNSNPFTILQTDPENHHILHAENLLERINKMNDKHLKPIRHTNELMAIVKKLKIDHTPLSVNLLEEYKISYNELLKGVQCPECNHCPMDRNHGIWHCNICNTYSKTAHLQAIDDFLLLVKPSITNSECRDFLLISSRFTANRLLNSANLKGYGDKKNREYRKLF</sequence>
<organism evidence="2 3">
    <name type="scientific">Scopulibacillus cellulosilyticus</name>
    <dbReference type="NCBI Taxonomy" id="2665665"/>
    <lineage>
        <taxon>Bacteria</taxon>
        <taxon>Bacillati</taxon>
        <taxon>Bacillota</taxon>
        <taxon>Bacilli</taxon>
        <taxon>Bacillales</taxon>
        <taxon>Sporolactobacillaceae</taxon>
        <taxon>Scopulibacillus</taxon>
    </lineage>
</organism>
<evidence type="ECO:0000313" key="3">
    <source>
        <dbReference type="Proteomes" id="UP001596505"/>
    </source>
</evidence>
<proteinExistence type="predicted"/>
<evidence type="ECO:0000313" key="2">
    <source>
        <dbReference type="EMBL" id="MFC7394122.1"/>
    </source>
</evidence>
<keyword evidence="3" id="KW-1185">Reference proteome</keyword>
<dbReference type="EMBL" id="JBHTCO010000018">
    <property type="protein sequence ID" value="MFC7394122.1"/>
    <property type="molecule type" value="Genomic_DNA"/>
</dbReference>
<comment type="caution">
    <text evidence="2">The sequence shown here is derived from an EMBL/GenBank/DDBJ whole genome shotgun (WGS) entry which is preliminary data.</text>
</comment>
<feature type="domain" description="NERD" evidence="1">
    <location>
        <begin position="41"/>
        <end position="157"/>
    </location>
</feature>
<protein>
    <submittedName>
        <fullName evidence="2">Nuclease-related domain-containing protein</fullName>
    </submittedName>
</protein>
<gene>
    <name evidence="2" type="ORF">ACFQRG_14290</name>
</gene>
<evidence type="ECO:0000259" key="1">
    <source>
        <dbReference type="PROSITE" id="PS50965"/>
    </source>
</evidence>
<name>A0ABW2PXL5_9BACL</name>
<accession>A0ABW2PXL5</accession>
<dbReference type="Proteomes" id="UP001596505">
    <property type="component" value="Unassembled WGS sequence"/>
</dbReference>
<dbReference type="InterPro" id="IPR011528">
    <property type="entry name" value="NERD"/>
</dbReference>
<dbReference type="Pfam" id="PF08378">
    <property type="entry name" value="NERD"/>
    <property type="match status" value="1"/>
</dbReference>